<dbReference type="RefSeq" id="WP_120188404.1">
    <property type="nucleotide sequence ID" value="NZ_MCHY01000006.1"/>
</dbReference>
<sequence length="374" mass="43716">MRLAEMLSYADIDQLHELARAYACDCNINSKNELIQSLLASIKRQSSIEQQLDGLNQAEFNFLMHIVLDGRQQFSLEDLRVKAKFSYPQELDRATYRKLVSVALKKGWVFRGVTRQASSSFEVPADMRKIWADEILRRELGEQPAYPQPYAYRDEGFAMIEDMRLFLRYVLDHEPTLTVEGVIYRRNQQQLFELLAAQEEPIEKGGWRFGYGRHFREYPDRFSLIYDFCYYRGYIREEPGHCLYVTNEAQEANELPAEWLAMELYKFWLRLYKRPVVGLPMLTRLIGRAAQQWVSEEILLQMITPRVRAFYYDQPDSIARQRILKMMVHLGLLRKGLAEPGGAPLLYQTTTLGQKLLESVEGSAMKDIILDPEN</sequence>
<dbReference type="Proteomes" id="UP000284219">
    <property type="component" value="Unassembled WGS sequence"/>
</dbReference>
<keyword evidence="2" id="KW-1185">Reference proteome</keyword>
<name>A0A419SN43_9BACL</name>
<organism evidence="1 2">
    <name type="scientific">Ammoniphilus oxalaticus</name>
    <dbReference type="NCBI Taxonomy" id="66863"/>
    <lineage>
        <taxon>Bacteria</taxon>
        <taxon>Bacillati</taxon>
        <taxon>Bacillota</taxon>
        <taxon>Bacilli</taxon>
        <taxon>Bacillales</taxon>
        <taxon>Paenibacillaceae</taxon>
        <taxon>Aneurinibacillus group</taxon>
        <taxon>Ammoniphilus</taxon>
    </lineage>
</organism>
<evidence type="ECO:0008006" key="3">
    <source>
        <dbReference type="Google" id="ProtNLM"/>
    </source>
</evidence>
<reference evidence="1 2" key="1">
    <citation type="submission" date="2016-08" db="EMBL/GenBank/DDBJ databases">
        <title>Novel Firmicute Genomes.</title>
        <authorList>
            <person name="Poppleton D.I."/>
            <person name="Gribaldo S."/>
        </authorList>
    </citation>
    <scope>NUCLEOTIDE SEQUENCE [LARGE SCALE GENOMIC DNA]</scope>
    <source>
        <strain evidence="1 2">RAOx-1</strain>
    </source>
</reference>
<evidence type="ECO:0000313" key="1">
    <source>
        <dbReference type="EMBL" id="RKD25730.1"/>
    </source>
</evidence>
<protein>
    <recommendedName>
        <fullName evidence="3">Helicase XPB/Ssl2 N-terminal domain-containing protein</fullName>
    </recommendedName>
</protein>
<gene>
    <name evidence="1" type="ORF">BEP19_01955</name>
</gene>
<comment type="caution">
    <text evidence="1">The sequence shown here is derived from an EMBL/GenBank/DDBJ whole genome shotgun (WGS) entry which is preliminary data.</text>
</comment>
<dbReference type="AlphaFoldDB" id="A0A419SN43"/>
<evidence type="ECO:0000313" key="2">
    <source>
        <dbReference type="Proteomes" id="UP000284219"/>
    </source>
</evidence>
<dbReference type="OrthoDB" id="2369695at2"/>
<dbReference type="EMBL" id="MCHY01000006">
    <property type="protein sequence ID" value="RKD25730.1"/>
    <property type="molecule type" value="Genomic_DNA"/>
</dbReference>
<accession>A0A419SN43</accession>
<proteinExistence type="predicted"/>